<feature type="domain" description="PA14" evidence="2">
    <location>
        <begin position="727"/>
        <end position="893"/>
    </location>
</feature>
<evidence type="ECO:0000256" key="1">
    <source>
        <dbReference type="SAM" id="SignalP"/>
    </source>
</evidence>
<dbReference type="SUPFAM" id="SSF56988">
    <property type="entry name" value="Anthrax protective antigen"/>
    <property type="match status" value="1"/>
</dbReference>
<dbReference type="AlphaFoldDB" id="A0A8H6RNC9"/>
<comment type="caution">
    <text evidence="3">The sequence shown here is derived from an EMBL/GenBank/DDBJ whole genome shotgun (WGS) entry which is preliminary data.</text>
</comment>
<feature type="domain" description="PA14" evidence="2">
    <location>
        <begin position="919"/>
        <end position="1072"/>
    </location>
</feature>
<dbReference type="Gene3D" id="2.60.120.1560">
    <property type="match status" value="2"/>
</dbReference>
<gene>
    <name evidence="3" type="ORF">HII31_04423</name>
</gene>
<dbReference type="PROSITE" id="PS51820">
    <property type="entry name" value="PA14"/>
    <property type="match status" value="2"/>
</dbReference>
<dbReference type="InterPro" id="IPR018871">
    <property type="entry name" value="GLEYA_adhesin_domain"/>
</dbReference>
<dbReference type="Proteomes" id="UP000660729">
    <property type="component" value="Unassembled WGS sequence"/>
</dbReference>
<proteinExistence type="predicted"/>
<evidence type="ECO:0000313" key="4">
    <source>
        <dbReference type="Proteomes" id="UP000660729"/>
    </source>
</evidence>
<keyword evidence="1" id="KW-0732">Signal</keyword>
<feature type="chain" id="PRO_5034748874" evidence="1">
    <location>
        <begin position="17"/>
        <end position="1097"/>
    </location>
</feature>
<reference evidence="3" key="1">
    <citation type="submission" date="2020-04" db="EMBL/GenBank/DDBJ databases">
        <title>Draft genome resource of the tomato pathogen Pseudocercospora fuligena.</title>
        <authorList>
            <person name="Zaccaron A."/>
        </authorList>
    </citation>
    <scope>NUCLEOTIDE SEQUENCE</scope>
    <source>
        <strain evidence="3">PF001</strain>
    </source>
</reference>
<evidence type="ECO:0000313" key="3">
    <source>
        <dbReference type="EMBL" id="KAF7194186.1"/>
    </source>
</evidence>
<name>A0A8H6RNC9_9PEZI</name>
<dbReference type="OrthoDB" id="3639622at2759"/>
<dbReference type="Pfam" id="PF10528">
    <property type="entry name" value="GLEYA"/>
    <property type="match status" value="2"/>
</dbReference>
<organism evidence="3 4">
    <name type="scientific">Pseudocercospora fuligena</name>
    <dbReference type="NCBI Taxonomy" id="685502"/>
    <lineage>
        <taxon>Eukaryota</taxon>
        <taxon>Fungi</taxon>
        <taxon>Dikarya</taxon>
        <taxon>Ascomycota</taxon>
        <taxon>Pezizomycotina</taxon>
        <taxon>Dothideomycetes</taxon>
        <taxon>Dothideomycetidae</taxon>
        <taxon>Mycosphaerellales</taxon>
        <taxon>Mycosphaerellaceae</taxon>
        <taxon>Pseudocercospora</taxon>
    </lineage>
</organism>
<sequence>MPWLLVLTCLLLGCEAQSSIGVQIITETVRKSCSTTVASLPSSGWVYTNGSTVPFTFSSMPSSPSPTPIPTGSTTRITILGGSVATATFSGGLTTTYTSGGTTQTITEAVRPSSTAVADAVIGPCPVYDGRTYQYSAGNVLVVACGVTFDGAVIARLQGRSLSRREVANDCSIQCNDLVNCVAFTFQDSACSFYSTVSGQRISDVPAFSALRLQAEDSIGNSTLPSSSTAEALVPVSTTTIVSTPPVETSLVLVTLSASSYTYTTTATSTLLSTMRVTETQTTTQAGTTVVSLREITSTLPASLSVSTRVVTTTIEPSVQTSTILITQPAITLISTLYQSVTATLPASTNFIVSTIVSLLPQSTVTTTYAITYPASTILLTTTMQGSPVVITTTQPASTVSVTSTSTLPASTTTYELTRTETALIPTVSVSTLLSILPQATTTHEVTRTETSLITSLSVSTLLSVLPQATSTIIFTTTESASTVYLTSYSVLPASTLTSEITYTSIQTSIILEPTTILQPTTIVSTEVSVSPSLSVVPASTITQTYETTYPAETSIVVSSAPGVTTTETYTTWQAASTGTVTTTSIQPAHTVTQNLTIVTPTILAITPTQPTTIVSTEQYTTTEPTIVVTTQPPTTIISTQNVTSTEPTVLISTVVSTFPASTVVSTYITTASGPTVVSISSAPGQTTTETFTTIAPASSVTTTQVSVQPASTVTYTLSIFPTPTLCGNQGVQFAQFIDNQNPQFVRPSVAPIQAYSGTNVYISDSTTGIIGGFGWGGTSGTEMIYGQARRSTYMALDHRGYFYATFDGFYTFSFTFVDDAAILWTGSKAISGWNDTNFDFATGYGGGSTTIYITGGQYFPIRVVYWNGGGPGGLSWTVANPDGVIVVDSSSASPLLVQSSCDLVAAPPYTEVFGQELCGNQGFELGLFRSGPPETYNPADVLPPSGAVNFQSQTVANIIGYPNYNAPQTYTAYNYRGYFYAKTTGIYTFWTTQVDDYIYLWAGDTARAGWNANNANCKSTPGINECTFTFAIAAGTYLPVRALFFNGPGGGTWGLVVVDPGGNTIVDPSVESPLMVRYSCDGTSAPPYTTSFGQES</sequence>
<accession>A0A8H6RNC9</accession>
<dbReference type="EMBL" id="JABCIY010000063">
    <property type="protein sequence ID" value="KAF7194186.1"/>
    <property type="molecule type" value="Genomic_DNA"/>
</dbReference>
<keyword evidence="4" id="KW-1185">Reference proteome</keyword>
<feature type="signal peptide" evidence="1">
    <location>
        <begin position="1"/>
        <end position="16"/>
    </location>
</feature>
<protein>
    <submittedName>
        <fullName evidence="3">Flocculation protein FLO5</fullName>
    </submittedName>
</protein>
<evidence type="ECO:0000259" key="2">
    <source>
        <dbReference type="PROSITE" id="PS51820"/>
    </source>
</evidence>
<dbReference type="InterPro" id="IPR037524">
    <property type="entry name" value="PA14/GLEYA"/>
</dbReference>